<reference evidence="2" key="2">
    <citation type="submission" date="2025-08" db="UniProtKB">
        <authorList>
            <consortium name="RefSeq"/>
        </authorList>
    </citation>
    <scope>IDENTIFICATION</scope>
    <source>
        <tissue evidence="2">Leaf</tissue>
    </source>
</reference>
<organism evidence="1 2">
    <name type="scientific">Camelina sativa</name>
    <name type="common">False flax</name>
    <name type="synonym">Myagrum sativum</name>
    <dbReference type="NCBI Taxonomy" id="90675"/>
    <lineage>
        <taxon>Eukaryota</taxon>
        <taxon>Viridiplantae</taxon>
        <taxon>Streptophyta</taxon>
        <taxon>Embryophyta</taxon>
        <taxon>Tracheophyta</taxon>
        <taxon>Spermatophyta</taxon>
        <taxon>Magnoliopsida</taxon>
        <taxon>eudicotyledons</taxon>
        <taxon>Gunneridae</taxon>
        <taxon>Pentapetalae</taxon>
        <taxon>rosids</taxon>
        <taxon>malvids</taxon>
        <taxon>Brassicales</taxon>
        <taxon>Brassicaceae</taxon>
        <taxon>Camelineae</taxon>
        <taxon>Camelina</taxon>
    </lineage>
</organism>
<dbReference type="GeneID" id="104744929"/>
<gene>
    <name evidence="2" type="primary">LOC104744929</name>
</gene>
<sequence length="99" mass="11418">MVRRNAVHAISSLPSRVWWPQQRRKGKRAVVRLGNRRRGFLVGSPRIVVQRWRANIVGKPMKLMRNIILGIISNGGNVKILNAYLWSLPLLRPQLFPLC</sequence>
<evidence type="ECO:0000313" key="1">
    <source>
        <dbReference type="Proteomes" id="UP000694864"/>
    </source>
</evidence>
<accession>A0ABM0W1H4</accession>
<name>A0ABM0W1H4_CAMSA</name>
<proteinExistence type="predicted"/>
<keyword evidence="1" id="KW-1185">Reference proteome</keyword>
<dbReference type="RefSeq" id="XP_010464363.1">
    <property type="nucleotide sequence ID" value="XM_010466061.1"/>
</dbReference>
<dbReference type="Proteomes" id="UP000694864">
    <property type="component" value="Chromosome 15"/>
</dbReference>
<reference evidence="1" key="1">
    <citation type="journal article" date="2014" name="Nat. Commun.">
        <title>The emerging biofuel crop Camelina sativa retains a highly undifferentiated hexaploid genome structure.</title>
        <authorList>
            <person name="Kagale S."/>
            <person name="Koh C."/>
            <person name="Nixon J."/>
            <person name="Bollina V."/>
            <person name="Clarke W.E."/>
            <person name="Tuteja R."/>
            <person name="Spillane C."/>
            <person name="Robinson S.J."/>
            <person name="Links M.G."/>
            <person name="Clarke C."/>
            <person name="Higgins E.E."/>
            <person name="Huebert T."/>
            <person name="Sharpe A.G."/>
            <person name="Parkin I.A."/>
        </authorList>
    </citation>
    <scope>NUCLEOTIDE SEQUENCE [LARGE SCALE GENOMIC DNA]</scope>
    <source>
        <strain evidence="1">cv. DH55</strain>
    </source>
</reference>
<evidence type="ECO:0000313" key="2">
    <source>
        <dbReference type="RefSeq" id="XP_010464363.1"/>
    </source>
</evidence>
<protein>
    <submittedName>
        <fullName evidence="2">Uncharacterized protein LOC104744929</fullName>
    </submittedName>
</protein>